<dbReference type="AlphaFoldDB" id="X1B1Y1"/>
<reference evidence="2" key="1">
    <citation type="journal article" date="2014" name="Front. Microbiol.">
        <title>High frequency of phylogenetically diverse reductive dehalogenase-homologous genes in deep subseafloor sedimentary metagenomes.</title>
        <authorList>
            <person name="Kawai M."/>
            <person name="Futagami T."/>
            <person name="Toyoda A."/>
            <person name="Takaki Y."/>
            <person name="Nishi S."/>
            <person name="Hori S."/>
            <person name="Arai W."/>
            <person name="Tsubouchi T."/>
            <person name="Morono Y."/>
            <person name="Uchiyama I."/>
            <person name="Ito T."/>
            <person name="Fujiyama A."/>
            <person name="Inagaki F."/>
            <person name="Takami H."/>
        </authorList>
    </citation>
    <scope>NUCLEOTIDE SEQUENCE</scope>
    <source>
        <strain evidence="2">Expedition CK06-06</strain>
    </source>
</reference>
<feature type="transmembrane region" description="Helical" evidence="1">
    <location>
        <begin position="30"/>
        <end position="57"/>
    </location>
</feature>
<keyword evidence="1" id="KW-0812">Transmembrane</keyword>
<organism evidence="2">
    <name type="scientific">marine sediment metagenome</name>
    <dbReference type="NCBI Taxonomy" id="412755"/>
    <lineage>
        <taxon>unclassified sequences</taxon>
        <taxon>metagenomes</taxon>
        <taxon>ecological metagenomes</taxon>
    </lineage>
</organism>
<keyword evidence="1" id="KW-0472">Membrane</keyword>
<evidence type="ECO:0000313" key="2">
    <source>
        <dbReference type="EMBL" id="GAG89769.1"/>
    </source>
</evidence>
<comment type="caution">
    <text evidence="2">The sequence shown here is derived from an EMBL/GenBank/DDBJ whole genome shotgun (WGS) entry which is preliminary data.</text>
</comment>
<gene>
    <name evidence="2" type="ORF">S01H4_23037</name>
</gene>
<proteinExistence type="predicted"/>
<feature type="transmembrane region" description="Helical" evidence="1">
    <location>
        <begin position="87"/>
        <end position="106"/>
    </location>
</feature>
<feature type="transmembrane region" description="Helical" evidence="1">
    <location>
        <begin position="118"/>
        <end position="140"/>
    </location>
</feature>
<protein>
    <submittedName>
        <fullName evidence="2">Uncharacterized protein</fullName>
    </submittedName>
</protein>
<sequence>MDAIAIGAGAGFLFSTYFGIKLKRNDSPAFAWLLGGAVVIIIGTILGLITMNAIGYITVWNGSSLLGLQGADLTEWSDTIAAVYAPYQMQAAGFAMMGTLFGIGWGSGIGARPDDTSVVGNIVATSAIIVLFGGFLLTMLPGLLTLSYDTAFLYLLLFNGLIVLCYGIAYVVNESRVDSPTESEESEVEVIVE</sequence>
<keyword evidence="1" id="KW-1133">Transmembrane helix</keyword>
<name>X1B1Y1_9ZZZZ</name>
<feature type="transmembrane region" description="Helical" evidence="1">
    <location>
        <begin position="152"/>
        <end position="172"/>
    </location>
</feature>
<evidence type="ECO:0000256" key="1">
    <source>
        <dbReference type="SAM" id="Phobius"/>
    </source>
</evidence>
<accession>X1B1Y1</accession>
<dbReference type="EMBL" id="BART01010637">
    <property type="protein sequence ID" value="GAG89769.1"/>
    <property type="molecule type" value="Genomic_DNA"/>
</dbReference>